<dbReference type="Proteomes" id="UP001148312">
    <property type="component" value="Unassembled WGS sequence"/>
</dbReference>
<reference evidence="2" key="1">
    <citation type="submission" date="2022-12" db="EMBL/GenBank/DDBJ databases">
        <authorList>
            <person name="Petersen C."/>
        </authorList>
    </citation>
    <scope>NUCLEOTIDE SEQUENCE</scope>
    <source>
        <strain evidence="2">IBT 30728</strain>
    </source>
</reference>
<proteinExistence type="predicted"/>
<name>A0A9W9X797_9EURO</name>
<dbReference type="EMBL" id="JAPWDQ010000005">
    <property type="protein sequence ID" value="KAJ5484975.1"/>
    <property type="molecule type" value="Genomic_DNA"/>
</dbReference>
<reference evidence="2" key="2">
    <citation type="journal article" date="2023" name="IMA Fungus">
        <title>Comparative genomic study of the Penicillium genus elucidates a diverse pangenome and 15 lateral gene transfer events.</title>
        <authorList>
            <person name="Petersen C."/>
            <person name="Sorensen T."/>
            <person name="Nielsen M.R."/>
            <person name="Sondergaard T.E."/>
            <person name="Sorensen J.L."/>
            <person name="Fitzpatrick D.A."/>
            <person name="Frisvad J.C."/>
            <person name="Nielsen K.L."/>
        </authorList>
    </citation>
    <scope>NUCLEOTIDE SEQUENCE</scope>
    <source>
        <strain evidence="2">IBT 30728</strain>
    </source>
</reference>
<evidence type="ECO:0000313" key="2">
    <source>
        <dbReference type="EMBL" id="KAJ5484975.1"/>
    </source>
</evidence>
<evidence type="ECO:0000256" key="1">
    <source>
        <dbReference type="SAM" id="MobiDB-lite"/>
    </source>
</evidence>
<protein>
    <submittedName>
        <fullName evidence="2">Uncharacterized protein</fullName>
    </submittedName>
</protein>
<dbReference type="RefSeq" id="XP_056789759.1">
    <property type="nucleotide sequence ID" value="XM_056934565.1"/>
</dbReference>
<accession>A0A9W9X797</accession>
<dbReference type="GeneID" id="81624814"/>
<comment type="caution">
    <text evidence="2">The sequence shown here is derived from an EMBL/GenBank/DDBJ whole genome shotgun (WGS) entry which is preliminary data.</text>
</comment>
<feature type="compositionally biased region" description="Basic and acidic residues" evidence="1">
    <location>
        <begin position="9"/>
        <end position="23"/>
    </location>
</feature>
<organism evidence="2 3">
    <name type="scientific">Penicillium diatomitis</name>
    <dbReference type="NCBI Taxonomy" id="2819901"/>
    <lineage>
        <taxon>Eukaryota</taxon>
        <taxon>Fungi</taxon>
        <taxon>Dikarya</taxon>
        <taxon>Ascomycota</taxon>
        <taxon>Pezizomycotina</taxon>
        <taxon>Eurotiomycetes</taxon>
        <taxon>Eurotiomycetidae</taxon>
        <taxon>Eurotiales</taxon>
        <taxon>Aspergillaceae</taxon>
        <taxon>Penicillium</taxon>
    </lineage>
</organism>
<evidence type="ECO:0000313" key="3">
    <source>
        <dbReference type="Proteomes" id="UP001148312"/>
    </source>
</evidence>
<gene>
    <name evidence="2" type="ORF">N7539_004963</name>
</gene>
<keyword evidence="3" id="KW-1185">Reference proteome</keyword>
<sequence>MNQFKQKKRGGEKGKGGKEKHGIRETWRCAQNVRFQLVENPEDGTLCRELVRSRLDGVMQPGRIRGEKGSSIKTTKME</sequence>
<feature type="region of interest" description="Disordered" evidence="1">
    <location>
        <begin position="1"/>
        <end position="23"/>
    </location>
</feature>
<dbReference type="AlphaFoldDB" id="A0A9W9X797"/>